<protein>
    <submittedName>
        <fullName evidence="3">ABATE domain-containing protein</fullName>
    </submittedName>
</protein>
<reference evidence="4" key="1">
    <citation type="submission" date="2023-07" db="EMBL/GenBank/DDBJ databases">
        <title>30 novel species of actinomycetes from the DSMZ collection.</title>
        <authorList>
            <person name="Nouioui I."/>
        </authorList>
    </citation>
    <scope>NUCLEOTIDE SEQUENCE [LARGE SCALE GENOMIC DNA]</scope>
    <source>
        <strain evidence="4">DSM 40932</strain>
    </source>
</reference>
<dbReference type="Proteomes" id="UP001180556">
    <property type="component" value="Unassembled WGS sequence"/>
</dbReference>
<evidence type="ECO:0000259" key="2">
    <source>
        <dbReference type="Pfam" id="PF11706"/>
    </source>
</evidence>
<dbReference type="RefSeq" id="WP_311596381.1">
    <property type="nucleotide sequence ID" value="NZ_JAVRFG010000005.1"/>
</dbReference>
<dbReference type="Gene3D" id="1.10.3300.10">
    <property type="entry name" value="Jann2411-like domain"/>
    <property type="match status" value="1"/>
</dbReference>
<dbReference type="InterPro" id="IPR010852">
    <property type="entry name" value="ABATE"/>
</dbReference>
<feature type="domain" description="Zinc finger CGNR" evidence="2">
    <location>
        <begin position="176"/>
        <end position="215"/>
    </location>
</feature>
<feature type="region of interest" description="Disordered" evidence="1">
    <location>
        <begin position="1"/>
        <end position="25"/>
    </location>
</feature>
<dbReference type="Pfam" id="PF11706">
    <property type="entry name" value="zf-CGNR"/>
    <property type="match status" value="1"/>
</dbReference>
<dbReference type="EMBL" id="JAVRFG010000005">
    <property type="protein sequence ID" value="MDT0489804.1"/>
    <property type="molecule type" value="Genomic_DNA"/>
</dbReference>
<gene>
    <name evidence="3" type="ORF">RM717_04725</name>
</gene>
<dbReference type="Pfam" id="PF07336">
    <property type="entry name" value="ABATE"/>
    <property type="match status" value="1"/>
</dbReference>
<name>A0ABU2VXG6_9ACTN</name>
<proteinExistence type="predicted"/>
<dbReference type="SUPFAM" id="SSF160904">
    <property type="entry name" value="Jann2411-like"/>
    <property type="match status" value="1"/>
</dbReference>
<dbReference type="InterPro" id="IPR023286">
    <property type="entry name" value="ABATE_dom_sf"/>
</dbReference>
<evidence type="ECO:0000256" key="1">
    <source>
        <dbReference type="SAM" id="MobiDB-lite"/>
    </source>
</evidence>
<dbReference type="PANTHER" id="PTHR35525">
    <property type="entry name" value="BLL6575 PROTEIN"/>
    <property type="match status" value="1"/>
</dbReference>
<evidence type="ECO:0000313" key="4">
    <source>
        <dbReference type="Proteomes" id="UP001180556"/>
    </source>
</evidence>
<feature type="compositionally biased region" description="Basic and acidic residues" evidence="1">
    <location>
        <begin position="1"/>
        <end position="19"/>
    </location>
</feature>
<accession>A0ABU2VXG6</accession>
<sequence length="223" mass="23686">MAEGVAEEREERAEGRGERGQSWVGVPLTGEPLPLDLVNTTYIKGGLRGRLVDALAAGPQDLDSWLAAQRHRFAPGTAAALAAAPPAGPERHHEFLELRRALRSLAGARAAGGGPDSGASAVVNTYARMAADWPELAPGPEFRAVVRPVEGDPVRRALGAIAADAVKLFTGADGDRLRACPAPGCILYFVRTHTRRAWCTAGCGSRVRVARHSRRARTDDEEA</sequence>
<keyword evidence="4" id="KW-1185">Reference proteome</keyword>
<evidence type="ECO:0000313" key="3">
    <source>
        <dbReference type="EMBL" id="MDT0489804.1"/>
    </source>
</evidence>
<dbReference type="InterPro" id="IPR021005">
    <property type="entry name" value="Znf_CGNR"/>
</dbReference>
<comment type="caution">
    <text evidence="3">The sequence shown here is derived from an EMBL/GenBank/DDBJ whole genome shotgun (WGS) entry which is preliminary data.</text>
</comment>
<organism evidence="3 4">
    <name type="scientific">Streptomyces stephensoniae</name>
    <dbReference type="NCBI Taxonomy" id="3375367"/>
    <lineage>
        <taxon>Bacteria</taxon>
        <taxon>Bacillati</taxon>
        <taxon>Actinomycetota</taxon>
        <taxon>Actinomycetes</taxon>
        <taxon>Kitasatosporales</taxon>
        <taxon>Streptomycetaceae</taxon>
        <taxon>Streptomyces</taxon>
    </lineage>
</organism>
<dbReference type="PANTHER" id="PTHR35525:SF3">
    <property type="entry name" value="BLL6575 PROTEIN"/>
    <property type="match status" value="1"/>
</dbReference>